<evidence type="ECO:0000313" key="4">
    <source>
        <dbReference type="Proteomes" id="UP001499974"/>
    </source>
</evidence>
<sequence length="394" mass="42230">MAAVTEVRGALSRTGRESQASHRLLLAMPEEPGFDELITAHQEAPDQYAQIHKNFQHYRGTLQELYFAKRIHAGAGVLRPKGLAGRLVQKRSLCVRYDGSATASVQPEFETAIWRARRMERKSLLLLGGRSRRVLLEMIYSIIVYLLSVLDATEPTNGKKLDAAAREERNLRVDSAIQSARAELTRLDRFVDEAAKRASLRDYLLGIPIGMFACGLLIYYADGWTHPLAGKGLEDLADQARVCFVCGAVGGVVSVMARITRRSALNIDSAQGHGVTGLAGAIRPLIGAVFGLALFVFVTGGLVPIEVPADQWKANLFFASVAFLAGFSERWAQDTIVHSAPSVTFTRASAGSTPASGSVAPNDTDAEGDLVDDDPDASTGQNGAGHGAARATAG</sequence>
<organism evidence="3 4">
    <name type="scientific">Nocardioides conyzicola</name>
    <dbReference type="NCBI Taxonomy" id="1651781"/>
    <lineage>
        <taxon>Bacteria</taxon>
        <taxon>Bacillati</taxon>
        <taxon>Actinomycetota</taxon>
        <taxon>Actinomycetes</taxon>
        <taxon>Propionibacteriales</taxon>
        <taxon>Nocardioidaceae</taxon>
        <taxon>Nocardioides</taxon>
    </lineage>
</organism>
<comment type="caution">
    <text evidence="3">The sequence shown here is derived from an EMBL/GenBank/DDBJ whole genome shotgun (WGS) entry which is preliminary data.</text>
</comment>
<feature type="transmembrane region" description="Helical" evidence="2">
    <location>
        <begin position="281"/>
        <end position="303"/>
    </location>
</feature>
<dbReference type="EMBL" id="BAABKM010000005">
    <property type="protein sequence ID" value="GAA4719237.1"/>
    <property type="molecule type" value="Genomic_DNA"/>
</dbReference>
<evidence type="ECO:0000256" key="1">
    <source>
        <dbReference type="SAM" id="MobiDB-lite"/>
    </source>
</evidence>
<feature type="transmembrane region" description="Helical" evidence="2">
    <location>
        <begin position="203"/>
        <end position="221"/>
    </location>
</feature>
<proteinExistence type="predicted"/>
<dbReference type="Proteomes" id="UP001499974">
    <property type="component" value="Unassembled WGS sequence"/>
</dbReference>
<keyword evidence="2" id="KW-1133">Transmembrane helix</keyword>
<keyword evidence="2" id="KW-0812">Transmembrane</keyword>
<gene>
    <name evidence="3" type="ORF">GCM10023349_44080</name>
</gene>
<feature type="compositionally biased region" description="Polar residues" evidence="1">
    <location>
        <begin position="348"/>
        <end position="361"/>
    </location>
</feature>
<evidence type="ECO:0000313" key="3">
    <source>
        <dbReference type="EMBL" id="GAA4719237.1"/>
    </source>
</evidence>
<feature type="region of interest" description="Disordered" evidence="1">
    <location>
        <begin position="348"/>
        <end position="394"/>
    </location>
</feature>
<feature type="compositionally biased region" description="Acidic residues" evidence="1">
    <location>
        <begin position="364"/>
        <end position="376"/>
    </location>
</feature>
<reference evidence="4" key="1">
    <citation type="journal article" date="2019" name="Int. J. Syst. Evol. Microbiol.">
        <title>The Global Catalogue of Microorganisms (GCM) 10K type strain sequencing project: providing services to taxonomists for standard genome sequencing and annotation.</title>
        <authorList>
            <consortium name="The Broad Institute Genomics Platform"/>
            <consortium name="The Broad Institute Genome Sequencing Center for Infectious Disease"/>
            <person name="Wu L."/>
            <person name="Ma J."/>
        </authorList>
    </citation>
    <scope>NUCLEOTIDE SEQUENCE [LARGE SCALE GENOMIC DNA]</scope>
    <source>
        <strain evidence="4">JCM 18531</strain>
    </source>
</reference>
<feature type="transmembrane region" description="Helical" evidence="2">
    <location>
        <begin position="242"/>
        <end position="261"/>
    </location>
</feature>
<evidence type="ECO:0008006" key="5">
    <source>
        <dbReference type="Google" id="ProtNLM"/>
    </source>
</evidence>
<keyword evidence="2" id="KW-0472">Membrane</keyword>
<protein>
    <recommendedName>
        <fullName evidence="5">Integral membrane protein</fullName>
    </recommendedName>
</protein>
<accession>A0ABP8Y3C2</accession>
<evidence type="ECO:0000256" key="2">
    <source>
        <dbReference type="SAM" id="Phobius"/>
    </source>
</evidence>
<name>A0ABP8Y3C2_9ACTN</name>
<keyword evidence="4" id="KW-1185">Reference proteome</keyword>